<organism evidence="2">
    <name type="scientific">Cupriavidus taiwanensis</name>
    <dbReference type="NCBI Taxonomy" id="164546"/>
    <lineage>
        <taxon>Bacteria</taxon>
        <taxon>Pseudomonadati</taxon>
        <taxon>Pseudomonadota</taxon>
        <taxon>Betaproteobacteria</taxon>
        <taxon>Burkholderiales</taxon>
        <taxon>Burkholderiaceae</taxon>
        <taxon>Cupriavidus</taxon>
    </lineage>
</organism>
<name>A0A375BUG5_9BURK</name>
<dbReference type="SUPFAM" id="SSF53901">
    <property type="entry name" value="Thiolase-like"/>
    <property type="match status" value="2"/>
</dbReference>
<dbReference type="GO" id="GO:0003988">
    <property type="term" value="F:acetyl-CoA C-acyltransferase activity"/>
    <property type="evidence" value="ECO:0007669"/>
    <property type="project" value="UniProtKB-ARBA"/>
</dbReference>
<accession>A0A375BUG5</accession>
<dbReference type="InterPro" id="IPR016039">
    <property type="entry name" value="Thiolase-like"/>
</dbReference>
<dbReference type="RefSeq" id="WP_116336003.1">
    <property type="nucleotide sequence ID" value="NZ_LT976856.1"/>
</dbReference>
<proteinExistence type="predicted"/>
<dbReference type="Proteomes" id="UP000256297">
    <property type="component" value="Chromosome CBM2589_b"/>
</dbReference>
<evidence type="ECO:0000259" key="1">
    <source>
        <dbReference type="Pfam" id="PF22691"/>
    </source>
</evidence>
<dbReference type="PANTHER" id="PTHR42870:SF1">
    <property type="entry name" value="NON-SPECIFIC LIPID-TRANSFER PROTEIN-LIKE 2"/>
    <property type="match status" value="1"/>
</dbReference>
<evidence type="ECO:0000313" key="2">
    <source>
        <dbReference type="EMBL" id="SOY53557.1"/>
    </source>
</evidence>
<gene>
    <name evidence="2" type="ORF">CBM2589_B30030</name>
</gene>
<reference evidence="2" key="1">
    <citation type="submission" date="2018-01" db="EMBL/GenBank/DDBJ databases">
        <authorList>
            <person name="Clerissi C."/>
        </authorList>
    </citation>
    <scope>NUCLEOTIDE SEQUENCE</scope>
    <source>
        <strain evidence="2">Cupriavidus taiwanensis STM 3521</strain>
    </source>
</reference>
<dbReference type="EMBL" id="OFSP01000023">
    <property type="protein sequence ID" value="SOY53557.1"/>
    <property type="molecule type" value="Genomic_DNA"/>
</dbReference>
<dbReference type="AlphaFoldDB" id="A0A375BUG5"/>
<dbReference type="Pfam" id="PF22691">
    <property type="entry name" value="Thiolase_C_1"/>
    <property type="match status" value="1"/>
</dbReference>
<dbReference type="PANTHER" id="PTHR42870">
    <property type="entry name" value="ACETYL-COA C-ACETYLTRANSFERASE"/>
    <property type="match status" value="1"/>
</dbReference>
<sequence length="394" mass="41234">MNTRSEHAATDADVVLAVPVTTGYTRYSTEPADWYVAQCLRELLARAGLRKDCVDGLAVSSFTLSPDPVASLSRSLGLSLRWLESVPFGGASGVIALRRAARAVQAGDADVVACIGADANPQGGFAGLASRFSWAAIDAIHPYGAAGPSMPFAHLTRRYMEATGATRADFGRLCVSQRQNASAVPHALLGTPITLDDYLQARPIAEPLHKLDLVMPCAGAEGFLVMSRGRARRLGLAHARLRAVVERHNAYADDDAVLRGGWAQEQARLYRQAGAGPQDIDVLATYDDYPAVVFLQLEGLGFCQPGTAAAFIQAHDLGFRGDFPHNTSGGQLGCGQAGAAGGYLGLVEVLRQVTGQAGANQVPGARLGLASGYGMAVYDRCLATGAAIIEGALA</sequence>
<comment type="caution">
    <text evidence="2">The sequence shown here is derived from an EMBL/GenBank/DDBJ whole genome shotgun (WGS) entry which is preliminary data.</text>
</comment>
<feature type="domain" description="Thiolase C-terminal" evidence="1">
    <location>
        <begin position="248"/>
        <end position="379"/>
    </location>
</feature>
<protein>
    <recommendedName>
        <fullName evidence="1">Thiolase C-terminal domain-containing protein</fullName>
    </recommendedName>
</protein>
<dbReference type="CDD" id="cd00829">
    <property type="entry name" value="SCP-x_thiolase"/>
    <property type="match status" value="1"/>
</dbReference>
<dbReference type="InterPro" id="IPR055140">
    <property type="entry name" value="Thiolase_C_2"/>
</dbReference>
<dbReference type="InterPro" id="IPR002155">
    <property type="entry name" value="Thiolase"/>
</dbReference>
<dbReference type="PIRSF" id="PIRSF000429">
    <property type="entry name" value="Ac-CoA_Ac_transf"/>
    <property type="match status" value="1"/>
</dbReference>
<dbReference type="Gene3D" id="3.40.47.10">
    <property type="match status" value="1"/>
</dbReference>